<evidence type="ECO:0000313" key="3">
    <source>
        <dbReference type="Proteomes" id="UP000629098"/>
    </source>
</evidence>
<evidence type="ECO:0000256" key="1">
    <source>
        <dbReference type="SAM" id="Phobius"/>
    </source>
</evidence>
<keyword evidence="1" id="KW-0812">Transmembrane</keyword>
<accession>A0A8J6XLC2</accession>
<dbReference type="AlphaFoldDB" id="A0A8J6XLC2"/>
<keyword evidence="1" id="KW-1133">Transmembrane helix</keyword>
<feature type="transmembrane region" description="Helical" evidence="1">
    <location>
        <begin position="6"/>
        <end position="28"/>
    </location>
</feature>
<evidence type="ECO:0000313" key="2">
    <source>
        <dbReference type="EMBL" id="MBD2772552.1"/>
    </source>
</evidence>
<keyword evidence="3" id="KW-1185">Reference proteome</keyword>
<organism evidence="2 3">
    <name type="scientific">Iningainema tapete BLCC-T55</name>
    <dbReference type="NCBI Taxonomy" id="2748662"/>
    <lineage>
        <taxon>Bacteria</taxon>
        <taxon>Bacillati</taxon>
        <taxon>Cyanobacteriota</taxon>
        <taxon>Cyanophyceae</taxon>
        <taxon>Nostocales</taxon>
        <taxon>Scytonemataceae</taxon>
        <taxon>Iningainema tapete</taxon>
    </lineage>
</organism>
<protein>
    <submittedName>
        <fullName evidence="2">Uncharacterized protein</fullName>
    </submittedName>
</protein>
<proteinExistence type="predicted"/>
<comment type="caution">
    <text evidence="2">The sequence shown here is derived from an EMBL/GenBank/DDBJ whole genome shotgun (WGS) entry which is preliminary data.</text>
</comment>
<gene>
    <name evidence="2" type="ORF">ICL16_10810</name>
</gene>
<sequence>MSENGGSGVLVATIATGSSLLIGFGAVLRAPSVRNSINDKIIEPAIGYVYQSTIKPVWDGVIAGTQYINKTTKPVWYYFIAQRIPGNEPTALFDMHGCKEPKDYDFGKRLISRDEVSQHISQNCKDIYHASVLAILNEKSKTNKPPVQERLEQKARKAAKKKWQELRLAGSVTTGTVTISTVVLIADIAVAESGGHDERRAN</sequence>
<dbReference type="EMBL" id="JACXAE010000040">
    <property type="protein sequence ID" value="MBD2772552.1"/>
    <property type="molecule type" value="Genomic_DNA"/>
</dbReference>
<keyword evidence="1" id="KW-0472">Membrane</keyword>
<dbReference type="Proteomes" id="UP000629098">
    <property type="component" value="Unassembled WGS sequence"/>
</dbReference>
<reference evidence="2" key="1">
    <citation type="submission" date="2020-09" db="EMBL/GenBank/DDBJ databases">
        <title>Iningainema tapete sp. nov. (Scytonemataceae, Cyanobacteria) from greenhouses in central Florida (USA) produces two types of nodularin with biosynthetic potential for microcystin-LR and anabaenopeptins.</title>
        <authorList>
            <person name="Berthold D.E."/>
            <person name="Lefler F.W."/>
            <person name="Huang I.-S."/>
            <person name="Abdulla H."/>
            <person name="Zimba P.V."/>
            <person name="Laughinghouse H.D. IV."/>
        </authorList>
    </citation>
    <scope>NUCLEOTIDE SEQUENCE</scope>
    <source>
        <strain evidence="2">BLCCT55</strain>
    </source>
</reference>
<dbReference type="RefSeq" id="WP_190827247.1">
    <property type="nucleotide sequence ID" value="NZ_CAWPPI010000040.1"/>
</dbReference>
<name>A0A8J6XLC2_9CYAN</name>